<reference evidence="2" key="1">
    <citation type="submission" date="2023-08" db="EMBL/GenBank/DDBJ databases">
        <authorList>
            <person name="Alioto T."/>
            <person name="Alioto T."/>
            <person name="Gomez Garrido J."/>
        </authorList>
    </citation>
    <scope>NUCLEOTIDE SEQUENCE</scope>
</reference>
<evidence type="ECO:0000256" key="1">
    <source>
        <dbReference type="SAM" id="MobiDB-lite"/>
    </source>
</evidence>
<gene>
    <name evidence="2" type="ORF">XNOV1_A003817</name>
</gene>
<proteinExistence type="predicted"/>
<dbReference type="Proteomes" id="UP001178508">
    <property type="component" value="Chromosome 1"/>
</dbReference>
<dbReference type="AlphaFoldDB" id="A0AAV1EMW4"/>
<accession>A0AAV1EMW4</accession>
<evidence type="ECO:0000313" key="3">
    <source>
        <dbReference type="Proteomes" id="UP001178508"/>
    </source>
</evidence>
<protein>
    <submittedName>
        <fullName evidence="2">Uncharacterized protein</fullName>
    </submittedName>
</protein>
<keyword evidence="3" id="KW-1185">Reference proteome</keyword>
<dbReference type="EMBL" id="OY660864">
    <property type="protein sequence ID" value="CAJ1050034.1"/>
    <property type="molecule type" value="Genomic_DNA"/>
</dbReference>
<name>A0AAV1EMW4_XYRNO</name>
<sequence length="83" mass="9502">MSSPGSKNTEPISSQLGLKQEYNLPTSERNGTKQNYRFFSNPVDTNMKDMLMQILRQNWSFTSPLLVQSNFGESQPWSRNTSP</sequence>
<feature type="region of interest" description="Disordered" evidence="1">
    <location>
        <begin position="1"/>
        <end position="37"/>
    </location>
</feature>
<organism evidence="2 3">
    <name type="scientific">Xyrichtys novacula</name>
    <name type="common">Pearly razorfish</name>
    <name type="synonym">Hemipteronotus novacula</name>
    <dbReference type="NCBI Taxonomy" id="13765"/>
    <lineage>
        <taxon>Eukaryota</taxon>
        <taxon>Metazoa</taxon>
        <taxon>Chordata</taxon>
        <taxon>Craniata</taxon>
        <taxon>Vertebrata</taxon>
        <taxon>Euteleostomi</taxon>
        <taxon>Actinopterygii</taxon>
        <taxon>Neopterygii</taxon>
        <taxon>Teleostei</taxon>
        <taxon>Neoteleostei</taxon>
        <taxon>Acanthomorphata</taxon>
        <taxon>Eupercaria</taxon>
        <taxon>Labriformes</taxon>
        <taxon>Labridae</taxon>
        <taxon>Xyrichtys</taxon>
    </lineage>
</organism>
<evidence type="ECO:0000313" key="2">
    <source>
        <dbReference type="EMBL" id="CAJ1050034.1"/>
    </source>
</evidence>